<dbReference type="RefSeq" id="WP_139106706.1">
    <property type="nucleotide sequence ID" value="NZ_VDFR01000111.1"/>
</dbReference>
<evidence type="ECO:0000256" key="1">
    <source>
        <dbReference type="SAM" id="Phobius"/>
    </source>
</evidence>
<evidence type="ECO:0000313" key="4">
    <source>
        <dbReference type="EMBL" id="TNC39997.1"/>
    </source>
</evidence>
<name>A0A5C4LYI1_9ACTN</name>
<feature type="domain" description="Putative Flp pilus-assembly TadG-like N-terminal" evidence="2">
    <location>
        <begin position="23"/>
        <end position="69"/>
    </location>
</feature>
<feature type="transmembrane region" description="Helical" evidence="1">
    <location>
        <begin position="23"/>
        <end position="44"/>
    </location>
</feature>
<reference evidence="3 5" key="1">
    <citation type="submission" date="2019-05" db="EMBL/GenBank/DDBJ databases">
        <title>Mumia sp. nov., isolated from the intestinal contents of plateau pika (Ochotona curzoniae) in the Qinghai-Tibet plateau of China.</title>
        <authorList>
            <person name="Tian Z."/>
        </authorList>
    </citation>
    <scope>NUCLEOTIDE SEQUENCE [LARGE SCALE GENOMIC DNA]</scope>
    <source>
        <strain evidence="5">527</strain>
        <strain evidence="3">Z527</strain>
    </source>
</reference>
<evidence type="ECO:0000313" key="3">
    <source>
        <dbReference type="EMBL" id="TNC23242.1"/>
    </source>
</evidence>
<dbReference type="Pfam" id="PF13400">
    <property type="entry name" value="Tad"/>
    <property type="match status" value="1"/>
</dbReference>
<comment type="caution">
    <text evidence="3">The sequence shown here is derived from an EMBL/GenBank/DDBJ whole genome shotgun (WGS) entry which is preliminary data.</text>
</comment>
<keyword evidence="1" id="KW-0812">Transmembrane</keyword>
<organism evidence="3 5">
    <name type="scientific">Mumia zhuanghuii</name>
    <dbReference type="NCBI Taxonomy" id="2585211"/>
    <lineage>
        <taxon>Bacteria</taxon>
        <taxon>Bacillati</taxon>
        <taxon>Actinomycetota</taxon>
        <taxon>Actinomycetes</taxon>
        <taxon>Propionibacteriales</taxon>
        <taxon>Nocardioidaceae</taxon>
        <taxon>Mumia</taxon>
    </lineage>
</organism>
<dbReference type="InterPro" id="IPR028087">
    <property type="entry name" value="Tad_N"/>
</dbReference>
<proteinExistence type="predicted"/>
<evidence type="ECO:0000313" key="5">
    <source>
        <dbReference type="Proteomes" id="UP000306740"/>
    </source>
</evidence>
<gene>
    <name evidence="4" type="ORF">FHE65_23480</name>
    <name evidence="3" type="ORF">FHE65_35595</name>
</gene>
<dbReference type="EMBL" id="VDFR01000270">
    <property type="protein sequence ID" value="TNC23242.1"/>
    <property type="molecule type" value="Genomic_DNA"/>
</dbReference>
<keyword evidence="1" id="KW-0472">Membrane</keyword>
<keyword evidence="1" id="KW-1133">Transmembrane helix</keyword>
<sequence>MTRAVTAWHDRVRVQVEQRAERGAAAVFVLGMAIVLLVCAGLAIDGGLAINARMRAADDAEQAARIAADSIDVEQLRADGTLVIDQQLAGSRAATYLGRRGYGGGQYTVRVDAASVDVDVRDSTDTAFLGLVGIRRFDINATARAVPETEPQ</sequence>
<protein>
    <recommendedName>
        <fullName evidence="2">Putative Flp pilus-assembly TadG-like N-terminal domain-containing protein</fullName>
    </recommendedName>
</protein>
<evidence type="ECO:0000259" key="2">
    <source>
        <dbReference type="Pfam" id="PF13400"/>
    </source>
</evidence>
<dbReference type="Proteomes" id="UP000306740">
    <property type="component" value="Unassembled WGS sequence"/>
</dbReference>
<accession>A0A5C4LYI1</accession>
<dbReference type="EMBL" id="VDFR01000111">
    <property type="protein sequence ID" value="TNC39997.1"/>
    <property type="molecule type" value="Genomic_DNA"/>
</dbReference>
<dbReference type="AlphaFoldDB" id="A0A5C4LYI1"/>